<accession>A0A7W8A829</accession>
<name>A0A7W8A829_9ACTN</name>
<dbReference type="Proteomes" id="UP000568380">
    <property type="component" value="Unassembled WGS sequence"/>
</dbReference>
<dbReference type="AlphaFoldDB" id="A0A7W8A829"/>
<protein>
    <submittedName>
        <fullName evidence="2">Uncharacterized protein</fullName>
    </submittedName>
</protein>
<dbReference type="EMBL" id="JACHIN010000010">
    <property type="protein sequence ID" value="MBB5081352.1"/>
    <property type="molecule type" value="Genomic_DNA"/>
</dbReference>
<feature type="region of interest" description="Disordered" evidence="1">
    <location>
        <begin position="1"/>
        <end position="20"/>
    </location>
</feature>
<dbReference type="RefSeq" id="WP_184968638.1">
    <property type="nucleotide sequence ID" value="NZ_JACHIN010000010.1"/>
</dbReference>
<sequence>MNEIQPQRGTLVPTPEEWQPGDVVLDNQGSLFARASAHDEAKGWPWGYTSTAARGFDGEAYVPEGSVEEGYPTRPLRLLVRDGRTVASPDTKAQPYRAFDGVTTTDLILLDQLLRADETGLTKAAGLAGRIREELARRPAHDKEAALREVSDMAVRFIGTGVWPLMNESGE</sequence>
<proteinExistence type="predicted"/>
<evidence type="ECO:0000256" key="1">
    <source>
        <dbReference type="SAM" id="MobiDB-lite"/>
    </source>
</evidence>
<comment type="caution">
    <text evidence="2">The sequence shown here is derived from an EMBL/GenBank/DDBJ whole genome shotgun (WGS) entry which is preliminary data.</text>
</comment>
<gene>
    <name evidence="2" type="ORF">HNR40_006847</name>
</gene>
<keyword evidence="3" id="KW-1185">Reference proteome</keyword>
<organism evidence="2 3">
    <name type="scientific">Nonomuraea endophytica</name>
    <dbReference type="NCBI Taxonomy" id="714136"/>
    <lineage>
        <taxon>Bacteria</taxon>
        <taxon>Bacillati</taxon>
        <taxon>Actinomycetota</taxon>
        <taxon>Actinomycetes</taxon>
        <taxon>Streptosporangiales</taxon>
        <taxon>Streptosporangiaceae</taxon>
        <taxon>Nonomuraea</taxon>
    </lineage>
</organism>
<reference evidence="2 3" key="1">
    <citation type="submission" date="2020-08" db="EMBL/GenBank/DDBJ databases">
        <title>Genomic Encyclopedia of Type Strains, Phase IV (KMG-IV): sequencing the most valuable type-strain genomes for metagenomic binning, comparative biology and taxonomic classification.</title>
        <authorList>
            <person name="Goeker M."/>
        </authorList>
    </citation>
    <scope>NUCLEOTIDE SEQUENCE [LARGE SCALE GENOMIC DNA]</scope>
    <source>
        <strain evidence="2 3">DSM 45385</strain>
    </source>
</reference>
<evidence type="ECO:0000313" key="2">
    <source>
        <dbReference type="EMBL" id="MBB5081352.1"/>
    </source>
</evidence>
<evidence type="ECO:0000313" key="3">
    <source>
        <dbReference type="Proteomes" id="UP000568380"/>
    </source>
</evidence>